<proteinExistence type="predicted"/>
<sequence>MRRAQARQSYISRYVVILLRVYWRKVMRARRTASVDWWITPGTAGMRPRDLFTTSRDYRESVGSSTAGECREWRDQKDFLATIHKKSAKCVSDYAQCRVPLLRSPIYGLKRGLSIEYNEAIKNGFT</sequence>
<organism evidence="1 2">
    <name type="scientific">Eumeta variegata</name>
    <name type="common">Bagworm moth</name>
    <name type="synonym">Eumeta japonica</name>
    <dbReference type="NCBI Taxonomy" id="151549"/>
    <lineage>
        <taxon>Eukaryota</taxon>
        <taxon>Metazoa</taxon>
        <taxon>Ecdysozoa</taxon>
        <taxon>Arthropoda</taxon>
        <taxon>Hexapoda</taxon>
        <taxon>Insecta</taxon>
        <taxon>Pterygota</taxon>
        <taxon>Neoptera</taxon>
        <taxon>Endopterygota</taxon>
        <taxon>Lepidoptera</taxon>
        <taxon>Glossata</taxon>
        <taxon>Ditrysia</taxon>
        <taxon>Tineoidea</taxon>
        <taxon>Psychidae</taxon>
        <taxon>Oiketicinae</taxon>
        <taxon>Eumeta</taxon>
    </lineage>
</organism>
<dbReference type="Proteomes" id="UP000299102">
    <property type="component" value="Unassembled WGS sequence"/>
</dbReference>
<accession>A0A4C1Z8G2</accession>
<comment type="caution">
    <text evidence="1">The sequence shown here is derived from an EMBL/GenBank/DDBJ whole genome shotgun (WGS) entry which is preliminary data.</text>
</comment>
<evidence type="ECO:0000313" key="2">
    <source>
        <dbReference type="Proteomes" id="UP000299102"/>
    </source>
</evidence>
<reference evidence="1 2" key="1">
    <citation type="journal article" date="2019" name="Commun. Biol.">
        <title>The bagworm genome reveals a unique fibroin gene that provides high tensile strength.</title>
        <authorList>
            <person name="Kono N."/>
            <person name="Nakamura H."/>
            <person name="Ohtoshi R."/>
            <person name="Tomita M."/>
            <person name="Numata K."/>
            <person name="Arakawa K."/>
        </authorList>
    </citation>
    <scope>NUCLEOTIDE SEQUENCE [LARGE SCALE GENOMIC DNA]</scope>
</reference>
<dbReference type="EMBL" id="BGZK01001609">
    <property type="protein sequence ID" value="GBP83199.1"/>
    <property type="molecule type" value="Genomic_DNA"/>
</dbReference>
<keyword evidence="2" id="KW-1185">Reference proteome</keyword>
<dbReference type="AlphaFoldDB" id="A0A4C1Z8G2"/>
<protein>
    <submittedName>
        <fullName evidence="1">Uncharacterized protein</fullName>
    </submittedName>
</protein>
<name>A0A4C1Z8G2_EUMVA</name>
<evidence type="ECO:0000313" key="1">
    <source>
        <dbReference type="EMBL" id="GBP83199.1"/>
    </source>
</evidence>
<gene>
    <name evidence="1" type="ORF">EVAR_66750_1</name>
</gene>